<gene>
    <name evidence="3" type="ORF">C7445_10931</name>
</gene>
<dbReference type="Proteomes" id="UP000294581">
    <property type="component" value="Unassembled WGS sequence"/>
</dbReference>
<dbReference type="SUPFAM" id="SSF159234">
    <property type="entry name" value="FomD-like"/>
    <property type="match status" value="1"/>
</dbReference>
<dbReference type="PANTHER" id="PTHR39159:SF1">
    <property type="entry name" value="UPF0374 PROTEIN YGAC"/>
    <property type="match status" value="1"/>
</dbReference>
<protein>
    <recommendedName>
        <fullName evidence="2">DUF402 domain-containing protein</fullName>
    </recommendedName>
</protein>
<dbReference type="AlphaFoldDB" id="A0A4V3HE56"/>
<sequence>MRLISLRYDGQLHRVWQRMEPGSLPGSYRIPAGAAVQERDGTTWSSDYPVVALFWPKVFYQVFVLLKPDVTDYYANVITPAIFGSDLVVFIDLDLDVRIENDAVSLVDVDEFTRRSHLYPQSWRNEAVAAAKQLVAMAKRGIGPFRPALAAALRAEFVHESSSSSRTVVS</sequence>
<accession>A0A4V3HE56</accession>
<dbReference type="InterPro" id="IPR035930">
    <property type="entry name" value="FomD-like_sf"/>
</dbReference>
<dbReference type="Gene3D" id="2.40.380.10">
    <property type="entry name" value="FomD-like"/>
    <property type="match status" value="1"/>
</dbReference>
<dbReference type="InterPro" id="IPR050212">
    <property type="entry name" value="Ntdp-like"/>
</dbReference>
<dbReference type="GO" id="GO:0016787">
    <property type="term" value="F:hydrolase activity"/>
    <property type="evidence" value="ECO:0007669"/>
    <property type="project" value="UniProtKB-KW"/>
</dbReference>
<evidence type="ECO:0000313" key="4">
    <source>
        <dbReference type="Proteomes" id="UP000294581"/>
    </source>
</evidence>
<organism evidence="3 4">
    <name type="scientific">Alicyclobacillus sacchari</name>
    <dbReference type="NCBI Taxonomy" id="392010"/>
    <lineage>
        <taxon>Bacteria</taxon>
        <taxon>Bacillati</taxon>
        <taxon>Bacillota</taxon>
        <taxon>Bacilli</taxon>
        <taxon>Bacillales</taxon>
        <taxon>Alicyclobacillaceae</taxon>
        <taxon>Alicyclobacillus</taxon>
    </lineage>
</organism>
<dbReference type="RefSeq" id="WP_134159897.1">
    <property type="nucleotide sequence ID" value="NZ_BSUS01000001.1"/>
</dbReference>
<keyword evidence="1" id="KW-0378">Hydrolase</keyword>
<keyword evidence="4" id="KW-1185">Reference proteome</keyword>
<dbReference type="Pfam" id="PF04167">
    <property type="entry name" value="DUF402"/>
    <property type="match status" value="1"/>
</dbReference>
<comment type="caution">
    <text evidence="3">The sequence shown here is derived from an EMBL/GenBank/DDBJ whole genome shotgun (WGS) entry which is preliminary data.</text>
</comment>
<feature type="domain" description="DUF402" evidence="2">
    <location>
        <begin position="9"/>
        <end position="141"/>
    </location>
</feature>
<dbReference type="EMBL" id="SORF01000009">
    <property type="protein sequence ID" value="TDY44533.1"/>
    <property type="molecule type" value="Genomic_DNA"/>
</dbReference>
<evidence type="ECO:0000259" key="2">
    <source>
        <dbReference type="Pfam" id="PF04167"/>
    </source>
</evidence>
<dbReference type="PANTHER" id="PTHR39159">
    <property type="match status" value="1"/>
</dbReference>
<reference evidence="3 4" key="1">
    <citation type="submission" date="2019-03" db="EMBL/GenBank/DDBJ databases">
        <title>Genomic Encyclopedia of Type Strains, Phase IV (KMG-IV): sequencing the most valuable type-strain genomes for metagenomic binning, comparative biology and taxonomic classification.</title>
        <authorList>
            <person name="Goeker M."/>
        </authorList>
    </citation>
    <scope>NUCLEOTIDE SEQUENCE [LARGE SCALE GENOMIC DNA]</scope>
    <source>
        <strain evidence="3 4">DSM 17974</strain>
    </source>
</reference>
<name>A0A4V3HE56_9BACL</name>
<evidence type="ECO:0000313" key="3">
    <source>
        <dbReference type="EMBL" id="TDY44533.1"/>
    </source>
</evidence>
<dbReference type="OrthoDB" id="1645325at2"/>
<dbReference type="InterPro" id="IPR007295">
    <property type="entry name" value="DUF402"/>
</dbReference>
<evidence type="ECO:0000256" key="1">
    <source>
        <dbReference type="ARBA" id="ARBA00022801"/>
    </source>
</evidence>
<proteinExistence type="predicted"/>